<organism evidence="1">
    <name type="scientific">bioreactor metagenome</name>
    <dbReference type="NCBI Taxonomy" id="1076179"/>
    <lineage>
        <taxon>unclassified sequences</taxon>
        <taxon>metagenomes</taxon>
        <taxon>ecological metagenomes</taxon>
    </lineage>
</organism>
<accession>A0A644ZLX6</accession>
<dbReference type="EMBL" id="VSSQ01009347">
    <property type="protein sequence ID" value="MPM41368.1"/>
    <property type="molecule type" value="Genomic_DNA"/>
</dbReference>
<proteinExistence type="predicted"/>
<gene>
    <name evidence="1" type="ORF">SDC9_88023</name>
</gene>
<dbReference type="AlphaFoldDB" id="A0A644ZLX6"/>
<name>A0A644ZLX6_9ZZZZ</name>
<sequence>MRLLCELLGGLECTFQAHLHFRVKAFWLTQTEVAKGAVIEHLQLAHQRVAALTDGRTVIRGRDGHMGGQLWVLQARADARVQLFKALITGHHHGQAAYIAVINDLKQFFFRPGGGILGSQVVQHQQVHIA</sequence>
<comment type="caution">
    <text evidence="1">The sequence shown here is derived from an EMBL/GenBank/DDBJ whole genome shotgun (WGS) entry which is preliminary data.</text>
</comment>
<reference evidence="1" key="1">
    <citation type="submission" date="2019-08" db="EMBL/GenBank/DDBJ databases">
        <authorList>
            <person name="Kucharzyk K."/>
            <person name="Murdoch R.W."/>
            <person name="Higgins S."/>
            <person name="Loffler F."/>
        </authorList>
    </citation>
    <scope>NUCLEOTIDE SEQUENCE</scope>
</reference>
<evidence type="ECO:0000313" key="1">
    <source>
        <dbReference type="EMBL" id="MPM41368.1"/>
    </source>
</evidence>
<protein>
    <submittedName>
        <fullName evidence="1">Uncharacterized protein</fullName>
    </submittedName>
</protein>